<dbReference type="InterPro" id="IPR036412">
    <property type="entry name" value="HAD-like_sf"/>
</dbReference>
<evidence type="ECO:0000313" key="2">
    <source>
        <dbReference type="Proteomes" id="UP000002931"/>
    </source>
</evidence>
<protein>
    <recommendedName>
        <fullName evidence="3">Phosphoglycolate phosphatase</fullName>
    </recommendedName>
</protein>
<dbReference type="Gene3D" id="3.40.50.1000">
    <property type="entry name" value="HAD superfamily/HAD-like"/>
    <property type="match status" value="1"/>
</dbReference>
<dbReference type="AlphaFoldDB" id="A3VCW1"/>
<dbReference type="Proteomes" id="UP000002931">
    <property type="component" value="Unassembled WGS sequence"/>
</dbReference>
<dbReference type="InterPro" id="IPR023198">
    <property type="entry name" value="PGP-like_dom2"/>
</dbReference>
<dbReference type="PANTHER" id="PTHR43434:SF20">
    <property type="entry name" value="5'-NUCLEOTIDASE"/>
    <property type="match status" value="1"/>
</dbReference>
<dbReference type="Gene3D" id="1.10.150.240">
    <property type="entry name" value="Putative phosphatase, domain 2"/>
    <property type="match status" value="1"/>
</dbReference>
<dbReference type="GO" id="GO:0004713">
    <property type="term" value="F:protein tyrosine kinase activity"/>
    <property type="evidence" value="ECO:0007669"/>
    <property type="project" value="TreeGrafter"/>
</dbReference>
<dbReference type="InterPro" id="IPR023214">
    <property type="entry name" value="HAD_sf"/>
</dbReference>
<evidence type="ECO:0008006" key="3">
    <source>
        <dbReference type="Google" id="ProtNLM"/>
    </source>
</evidence>
<evidence type="ECO:0000313" key="1">
    <source>
        <dbReference type="EMBL" id="EAQ13985.1"/>
    </source>
</evidence>
<sequence length="212" mass="23026">MTTVFLDLDGTLTDPAEGIVTSVIHALERVGLDAPPPDTLTWVIGPPLIESFARLGVPDPVKALALYRERFAEVGLFENVPYSGVEGVLARLAAEYRLCLATAKPLVYAKRITAHFGMDRHLSAQFGPELDGARNDKGDLLAYALDQLGERAGNAVMIGDRHHDIDAARAVGMRSIAVTWGYGTPEEHRQADLVCDHLTDLPEAVARVFEGR</sequence>
<dbReference type="STRING" id="314271.RB2654_12969"/>
<keyword evidence="2" id="KW-1185">Reference proteome</keyword>
<organism evidence="1 2">
    <name type="scientific">Maritimibacter alkaliphilus HTCC2654</name>
    <dbReference type="NCBI Taxonomy" id="314271"/>
    <lineage>
        <taxon>Bacteria</taxon>
        <taxon>Pseudomonadati</taxon>
        <taxon>Pseudomonadota</taxon>
        <taxon>Alphaproteobacteria</taxon>
        <taxon>Rhodobacterales</taxon>
        <taxon>Roseobacteraceae</taxon>
        <taxon>Maritimibacter</taxon>
    </lineage>
</organism>
<dbReference type="Pfam" id="PF13419">
    <property type="entry name" value="HAD_2"/>
    <property type="match status" value="1"/>
</dbReference>
<dbReference type="SUPFAM" id="SSF56784">
    <property type="entry name" value="HAD-like"/>
    <property type="match status" value="1"/>
</dbReference>
<dbReference type="InterPro" id="IPR041492">
    <property type="entry name" value="HAD_2"/>
</dbReference>
<comment type="caution">
    <text evidence="1">The sequence shown here is derived from an EMBL/GenBank/DDBJ whole genome shotgun (WGS) entry which is preliminary data.</text>
</comment>
<dbReference type="EMBL" id="AAMT01000003">
    <property type="protein sequence ID" value="EAQ13985.1"/>
    <property type="molecule type" value="Genomic_DNA"/>
</dbReference>
<accession>A3VCW1</accession>
<proteinExistence type="predicted"/>
<dbReference type="RefSeq" id="WP_008332315.1">
    <property type="nucleotide sequence ID" value="NZ_CH902578.1"/>
</dbReference>
<reference evidence="1 2" key="1">
    <citation type="journal article" date="2010" name="J. Bacteriol.">
        <title>Genome sequences of Pelagibaca bermudensis HTCC2601T and Maritimibacter alkaliphilus HTCC2654T, the type strains of two marine Roseobacter genera.</title>
        <authorList>
            <person name="Thrash J.C."/>
            <person name="Cho J.C."/>
            <person name="Ferriera S."/>
            <person name="Johnson J."/>
            <person name="Vergin K.L."/>
            <person name="Giovannoni S.J."/>
        </authorList>
    </citation>
    <scope>NUCLEOTIDE SEQUENCE [LARGE SCALE GENOMIC DNA]</scope>
    <source>
        <strain evidence="1 2">HTCC2654</strain>
    </source>
</reference>
<name>A3VCW1_9RHOB</name>
<dbReference type="HOGENOM" id="CLU_045011_19_4_5"/>
<dbReference type="PANTHER" id="PTHR43434">
    <property type="entry name" value="PHOSPHOGLYCOLATE PHOSPHATASE"/>
    <property type="match status" value="1"/>
</dbReference>
<dbReference type="eggNOG" id="COG0546">
    <property type="taxonomic scope" value="Bacteria"/>
</dbReference>
<dbReference type="InterPro" id="IPR050155">
    <property type="entry name" value="HAD-like_hydrolase_sf"/>
</dbReference>
<gene>
    <name evidence="1" type="ORF">RB2654_12969</name>
</gene>
<dbReference type="GO" id="GO:0005829">
    <property type="term" value="C:cytosol"/>
    <property type="evidence" value="ECO:0007669"/>
    <property type="project" value="TreeGrafter"/>
</dbReference>
<dbReference type="OrthoDB" id="9793014at2"/>